<proteinExistence type="predicted"/>
<sequence>MRARDCGRPLPYLGHAEISYPRLFTLADVSSVTTLA</sequence>
<dbReference type="STRING" id="1117943.SFHH103_01691"/>
<dbReference type="KEGG" id="sfh:SFHH103_01691"/>
<protein>
    <submittedName>
        <fullName evidence="1">Uncharacterized protein</fullName>
    </submittedName>
</protein>
<evidence type="ECO:0000313" key="2">
    <source>
        <dbReference type="Proteomes" id="UP000007735"/>
    </source>
</evidence>
<name>G9A7F8_SINF1</name>
<dbReference type="AlphaFoldDB" id="G9A7F8"/>
<accession>G9A7F8</accession>
<dbReference type="EMBL" id="HE616890">
    <property type="protein sequence ID" value="CCE96188.1"/>
    <property type="molecule type" value="Genomic_DNA"/>
</dbReference>
<reference evidence="1 2" key="1">
    <citation type="journal article" date="2012" name="J. Bacteriol.">
        <title>Genome sequence of the soybean symbiont Sinorhizobium fredii HH103.</title>
        <authorList>
            <person name="Weidner S."/>
            <person name="Becker A."/>
            <person name="Bonilla I."/>
            <person name="Jaenicke S."/>
            <person name="Lloret J."/>
            <person name="Margaret I."/>
            <person name="Puhler A."/>
            <person name="Ruiz-Sainz J.E."/>
            <person name="Schneiker-Bekel S."/>
            <person name="Szczepanowski R."/>
            <person name="Vinardell J.M."/>
            <person name="Zehner S."/>
            <person name="Gottfert M."/>
        </authorList>
    </citation>
    <scope>NUCLEOTIDE SEQUENCE [LARGE SCALE GENOMIC DNA]</scope>
    <source>
        <strain evidence="1 2">HH103</strain>
    </source>
</reference>
<organism evidence="1 2">
    <name type="scientific">Sinorhizobium fredii (strain HH103)</name>
    <dbReference type="NCBI Taxonomy" id="1117943"/>
    <lineage>
        <taxon>Bacteria</taxon>
        <taxon>Pseudomonadati</taxon>
        <taxon>Pseudomonadota</taxon>
        <taxon>Alphaproteobacteria</taxon>
        <taxon>Hyphomicrobiales</taxon>
        <taxon>Rhizobiaceae</taxon>
        <taxon>Sinorhizobium/Ensifer group</taxon>
        <taxon>Sinorhizobium</taxon>
    </lineage>
</organism>
<evidence type="ECO:0000313" key="1">
    <source>
        <dbReference type="EMBL" id="CCE96188.1"/>
    </source>
</evidence>
<dbReference type="Proteomes" id="UP000007735">
    <property type="component" value="Chromosome"/>
</dbReference>
<gene>
    <name evidence="1" type="ordered locus">SFHH103_01691</name>
</gene>
<dbReference type="HOGENOM" id="CLU_3358040_0_0_5"/>